<accession>A0A5N6NNA8</accession>
<keyword evidence="2" id="KW-1133">Transmembrane helix</keyword>
<evidence type="ECO:0000256" key="1">
    <source>
        <dbReference type="SAM" id="MobiDB-lite"/>
    </source>
</evidence>
<protein>
    <submittedName>
        <fullName evidence="3">Uncharacterized protein</fullName>
    </submittedName>
</protein>
<feature type="compositionally biased region" description="Low complexity" evidence="1">
    <location>
        <begin position="18"/>
        <end position="30"/>
    </location>
</feature>
<feature type="region of interest" description="Disordered" evidence="1">
    <location>
        <begin position="1"/>
        <end position="59"/>
    </location>
</feature>
<dbReference type="Proteomes" id="UP000326396">
    <property type="component" value="Linkage Group LG18"/>
</dbReference>
<name>A0A5N6NNA8_9ASTR</name>
<feature type="transmembrane region" description="Helical" evidence="2">
    <location>
        <begin position="68"/>
        <end position="89"/>
    </location>
</feature>
<keyword evidence="2" id="KW-0472">Membrane</keyword>
<keyword evidence="4" id="KW-1185">Reference proteome</keyword>
<proteinExistence type="predicted"/>
<keyword evidence="2" id="KW-0812">Transmembrane</keyword>
<evidence type="ECO:0000313" key="3">
    <source>
        <dbReference type="EMBL" id="KAD4982098.1"/>
    </source>
</evidence>
<evidence type="ECO:0000256" key="2">
    <source>
        <dbReference type="SAM" id="Phobius"/>
    </source>
</evidence>
<gene>
    <name evidence="3" type="ORF">E3N88_18769</name>
</gene>
<evidence type="ECO:0000313" key="4">
    <source>
        <dbReference type="Proteomes" id="UP000326396"/>
    </source>
</evidence>
<feature type="compositionally biased region" description="Polar residues" evidence="1">
    <location>
        <begin position="31"/>
        <end position="44"/>
    </location>
</feature>
<organism evidence="3 4">
    <name type="scientific">Mikania micrantha</name>
    <name type="common">bitter vine</name>
    <dbReference type="NCBI Taxonomy" id="192012"/>
    <lineage>
        <taxon>Eukaryota</taxon>
        <taxon>Viridiplantae</taxon>
        <taxon>Streptophyta</taxon>
        <taxon>Embryophyta</taxon>
        <taxon>Tracheophyta</taxon>
        <taxon>Spermatophyta</taxon>
        <taxon>Magnoliopsida</taxon>
        <taxon>eudicotyledons</taxon>
        <taxon>Gunneridae</taxon>
        <taxon>Pentapetalae</taxon>
        <taxon>asterids</taxon>
        <taxon>campanulids</taxon>
        <taxon>Asterales</taxon>
        <taxon>Asteraceae</taxon>
        <taxon>Asteroideae</taxon>
        <taxon>Heliantheae alliance</taxon>
        <taxon>Eupatorieae</taxon>
        <taxon>Mikania</taxon>
    </lineage>
</organism>
<feature type="compositionally biased region" description="Basic and acidic residues" evidence="1">
    <location>
        <begin position="45"/>
        <end position="59"/>
    </location>
</feature>
<reference evidence="3 4" key="1">
    <citation type="submission" date="2019-05" db="EMBL/GenBank/DDBJ databases">
        <title>Mikania micrantha, genome provides insights into the molecular mechanism of rapid growth.</title>
        <authorList>
            <person name="Liu B."/>
        </authorList>
    </citation>
    <scope>NUCLEOTIDE SEQUENCE [LARGE SCALE GENOMIC DNA]</scope>
    <source>
        <strain evidence="3">NLD-2019</strain>
        <tissue evidence="3">Leaf</tissue>
    </source>
</reference>
<comment type="caution">
    <text evidence="3">The sequence shown here is derived from an EMBL/GenBank/DDBJ whole genome shotgun (WGS) entry which is preliminary data.</text>
</comment>
<sequence length="116" mass="12326">MVTETDSGPASGPKLFTAADGGAVGAASGARPSSRQETPFTAQGRSREGESIEKVSKEGKVTGGNEGAILFIISGDLSPLMISPLMLFIRHNPVRWINNAFNGWMKRPPDPRQGCR</sequence>
<dbReference type="EMBL" id="SZYD01000010">
    <property type="protein sequence ID" value="KAD4982098.1"/>
    <property type="molecule type" value="Genomic_DNA"/>
</dbReference>
<dbReference type="AlphaFoldDB" id="A0A5N6NNA8"/>